<dbReference type="RefSeq" id="XP_003063748.1">
    <property type="nucleotide sequence ID" value="XM_003063702.1"/>
</dbReference>
<organism evidence="8">
    <name type="scientific">Micromonas pusilla (strain CCMP1545)</name>
    <name type="common">Picoplanktonic green alga</name>
    <dbReference type="NCBI Taxonomy" id="564608"/>
    <lineage>
        <taxon>Eukaryota</taxon>
        <taxon>Viridiplantae</taxon>
        <taxon>Chlorophyta</taxon>
        <taxon>Mamiellophyceae</taxon>
        <taxon>Mamiellales</taxon>
        <taxon>Mamiellaceae</taxon>
        <taxon>Micromonas</taxon>
    </lineage>
</organism>
<dbReference type="KEGG" id="mpp:MICPUCDRAFT_53328"/>
<dbReference type="GO" id="GO:0033615">
    <property type="term" value="P:mitochondrial proton-transporting ATP synthase complex assembly"/>
    <property type="evidence" value="ECO:0007669"/>
    <property type="project" value="TreeGrafter"/>
</dbReference>
<dbReference type="GO" id="GO:0005739">
    <property type="term" value="C:mitochondrion"/>
    <property type="evidence" value="ECO:0007669"/>
    <property type="project" value="UniProtKB-SubCell"/>
</dbReference>
<dbReference type="InterPro" id="IPR011419">
    <property type="entry name" value="ATP12_ATP_synth-F1-assembly"/>
</dbReference>
<dbReference type="Gene3D" id="3.30.2180.10">
    <property type="entry name" value="ATP12-like"/>
    <property type="match status" value="1"/>
</dbReference>
<dbReference type="Pfam" id="PF07542">
    <property type="entry name" value="ATP12"/>
    <property type="match status" value="1"/>
</dbReference>
<dbReference type="Proteomes" id="UP000001876">
    <property type="component" value="Unassembled WGS sequence"/>
</dbReference>
<dbReference type="PANTHER" id="PTHR21013">
    <property type="entry name" value="ATP SYNTHASE MITOCHONDRIAL F1 COMPLEX ASSEMBLY FACTOR 2/ATP12 PROTEIN, MITOCHONDRIAL PRECURSOR"/>
    <property type="match status" value="1"/>
</dbReference>
<keyword evidence="4" id="KW-0496">Mitochondrion</keyword>
<dbReference type="OMA" id="WDPVLHW"/>
<protein>
    <submittedName>
        <fullName evidence="7">Predicted protein</fullName>
    </submittedName>
</protein>
<dbReference type="eggNOG" id="KOG3015">
    <property type="taxonomic scope" value="Eukaryota"/>
</dbReference>
<dbReference type="SUPFAM" id="SSF160909">
    <property type="entry name" value="ATP12-like"/>
    <property type="match status" value="1"/>
</dbReference>
<keyword evidence="3" id="KW-0809">Transit peptide</keyword>
<name>C1N6I5_MICPC</name>
<evidence type="ECO:0000313" key="8">
    <source>
        <dbReference type="Proteomes" id="UP000001876"/>
    </source>
</evidence>
<dbReference type="EMBL" id="GG663749">
    <property type="protein sequence ID" value="EEH52121.1"/>
    <property type="molecule type" value="Genomic_DNA"/>
</dbReference>
<feature type="compositionally biased region" description="Low complexity" evidence="6">
    <location>
        <begin position="52"/>
        <end position="72"/>
    </location>
</feature>
<feature type="region of interest" description="Disordered" evidence="6">
    <location>
        <begin position="28"/>
        <end position="91"/>
    </location>
</feature>
<accession>C1N6I5</accession>
<evidence type="ECO:0000256" key="6">
    <source>
        <dbReference type="SAM" id="MobiDB-lite"/>
    </source>
</evidence>
<dbReference type="AlphaFoldDB" id="C1N6I5"/>
<dbReference type="GeneID" id="9688996"/>
<feature type="compositionally biased region" description="Basic and acidic residues" evidence="6">
    <location>
        <begin position="74"/>
        <end position="83"/>
    </location>
</feature>
<dbReference type="InterPro" id="IPR042272">
    <property type="entry name" value="ATP12_ATP_synth-F1-assembly_N"/>
</dbReference>
<comment type="subcellular location">
    <subcellularLocation>
        <location evidence="1">Mitochondrion</location>
    </subcellularLocation>
</comment>
<dbReference type="OrthoDB" id="5673at2759"/>
<dbReference type="PANTHER" id="PTHR21013:SF10">
    <property type="entry name" value="ATP SYNTHASE MITOCHONDRIAL F1 COMPLEX ASSEMBLY FACTOR 2"/>
    <property type="match status" value="1"/>
</dbReference>
<evidence type="ECO:0000256" key="4">
    <source>
        <dbReference type="ARBA" id="ARBA00023128"/>
    </source>
</evidence>
<dbReference type="InterPro" id="IPR023335">
    <property type="entry name" value="ATP12_ortho_dom_sf"/>
</dbReference>
<proteinExistence type="inferred from homology"/>
<gene>
    <name evidence="7" type="ORF">MICPUCDRAFT_53328</name>
</gene>
<evidence type="ECO:0000256" key="1">
    <source>
        <dbReference type="ARBA" id="ARBA00004173"/>
    </source>
</evidence>
<dbReference type="STRING" id="564608.C1N6I5"/>
<keyword evidence="5" id="KW-0143">Chaperone</keyword>
<sequence>MTSSGRSIARLAGLLRAGVARGETAAAAAASRAAHRAIVGSDRQRHHDLGRSFSSSSSSSSSSSEPSSTSKSGGENRHAEASSDRVGAGLRGDGTAPRFYKSVSVVPQKDAPGLWGIALDGKTLKTPSKAPLAVPSKALALAVAAEWEWQSGKSIRPFTMPLMALVATAMDQMSKPAIRAQHIHTLLEFFPTDVVLCRHEPSPLADYQAIAHEPVLRWARKELGDVTPTESIFGAEDIPEEVTRAASKRLDAMDAFELTATFNACASAKSLLIGLALVRGAITVEEATRAARAEEDFQTEEWGLVEGGHDVDAADVSVRLRAPRAMMSLLRVVG</sequence>
<dbReference type="Gene3D" id="1.10.3580.10">
    <property type="entry name" value="ATP12 ATPase"/>
    <property type="match status" value="1"/>
</dbReference>
<evidence type="ECO:0000256" key="2">
    <source>
        <dbReference type="ARBA" id="ARBA00008231"/>
    </source>
</evidence>
<evidence type="ECO:0000256" key="5">
    <source>
        <dbReference type="ARBA" id="ARBA00023186"/>
    </source>
</evidence>
<reference evidence="7 8" key="1">
    <citation type="journal article" date="2009" name="Science">
        <title>Green evolution and dynamic adaptations revealed by genomes of the marine picoeukaryotes Micromonas.</title>
        <authorList>
            <person name="Worden A.Z."/>
            <person name="Lee J.H."/>
            <person name="Mock T."/>
            <person name="Rouze P."/>
            <person name="Simmons M.P."/>
            <person name="Aerts A.L."/>
            <person name="Allen A.E."/>
            <person name="Cuvelier M.L."/>
            <person name="Derelle E."/>
            <person name="Everett M.V."/>
            <person name="Foulon E."/>
            <person name="Grimwood J."/>
            <person name="Gundlach H."/>
            <person name="Henrissat B."/>
            <person name="Napoli C."/>
            <person name="McDonald S.M."/>
            <person name="Parker M.S."/>
            <person name="Rombauts S."/>
            <person name="Salamov A."/>
            <person name="Von Dassow P."/>
            <person name="Badger J.H."/>
            <person name="Coutinho P.M."/>
            <person name="Demir E."/>
            <person name="Dubchak I."/>
            <person name="Gentemann C."/>
            <person name="Eikrem W."/>
            <person name="Gready J.E."/>
            <person name="John U."/>
            <person name="Lanier W."/>
            <person name="Lindquist E.A."/>
            <person name="Lucas S."/>
            <person name="Mayer K.F."/>
            <person name="Moreau H."/>
            <person name="Not F."/>
            <person name="Otillar R."/>
            <person name="Panaud O."/>
            <person name="Pangilinan J."/>
            <person name="Paulsen I."/>
            <person name="Piegu B."/>
            <person name="Poliakov A."/>
            <person name="Robbens S."/>
            <person name="Schmutz J."/>
            <person name="Toulza E."/>
            <person name="Wyss T."/>
            <person name="Zelensky A."/>
            <person name="Zhou K."/>
            <person name="Armbrust E.V."/>
            <person name="Bhattacharya D."/>
            <person name="Goodenough U.W."/>
            <person name="Van de Peer Y."/>
            <person name="Grigoriev I.V."/>
        </authorList>
    </citation>
    <scope>NUCLEOTIDE SEQUENCE [LARGE SCALE GENOMIC DNA]</scope>
    <source>
        <strain evidence="7 8">CCMP1545</strain>
    </source>
</reference>
<comment type="similarity">
    <text evidence="2">Belongs to the ATP12 family.</text>
</comment>
<keyword evidence="8" id="KW-1185">Reference proteome</keyword>
<evidence type="ECO:0000313" key="7">
    <source>
        <dbReference type="EMBL" id="EEH52121.1"/>
    </source>
</evidence>
<evidence type="ECO:0000256" key="3">
    <source>
        <dbReference type="ARBA" id="ARBA00022946"/>
    </source>
</evidence>